<dbReference type="AlphaFoldDB" id="A0A931E475"/>
<sequence length="419" mass="46739">MQKIFIMALFVLCIKDAGAQNTSSPYSVIGIGDIQQSSFDRSSGMANTGIGLSSGRYLYHANPASYGKLEPHYFTMEVALRYKNVSYSGNGVSAGNNTSDDLSVEKLVIAHKIKDWWGASIGLMPYSTSNYAFYSTKDVQGTNLAATTYYEGSGGFNQAYIGNGFAIAKNLRAGVQATILFGNFTQEETLYTNLIGITTSPVVTTTKIYSSKVLFKGGLQYDLAINKHWALNIGAVASQQSKLNANYNIEVTDDESTISAKETYKANYFTLPSAYGGGIALVKDNKITFAADYQRQLWSNFNYKGFNYELRNSDRMSVGFEYKKRTPYMNGYVEKYFLQAGAFYNNSYLHAYGRQLKDYGLSFGAGFNARRSQFGYMLNLELGRRGTTASNLIQENYVQFGVTFSYRDLWLTKVKRYND</sequence>
<evidence type="ECO:0008006" key="3">
    <source>
        <dbReference type="Google" id="ProtNLM"/>
    </source>
</evidence>
<name>A0A931E475_9BACT</name>
<protein>
    <recommendedName>
        <fullName evidence="3">Long-chain fatty acid transport protein</fullName>
    </recommendedName>
</protein>
<dbReference type="Gene3D" id="2.40.160.60">
    <property type="entry name" value="Outer membrane protein transport protein (OMPP1/FadL/TodX)"/>
    <property type="match status" value="1"/>
</dbReference>
<evidence type="ECO:0000313" key="1">
    <source>
        <dbReference type="EMBL" id="MBG9374854.1"/>
    </source>
</evidence>
<dbReference type="RefSeq" id="WP_196988943.1">
    <property type="nucleotide sequence ID" value="NZ_JADWYR010000001.1"/>
</dbReference>
<proteinExistence type="predicted"/>
<dbReference type="EMBL" id="JADWYR010000001">
    <property type="protein sequence ID" value="MBG9374854.1"/>
    <property type="molecule type" value="Genomic_DNA"/>
</dbReference>
<accession>A0A931E475</accession>
<gene>
    <name evidence="1" type="ORF">I5907_01295</name>
</gene>
<dbReference type="Proteomes" id="UP000628448">
    <property type="component" value="Unassembled WGS sequence"/>
</dbReference>
<comment type="caution">
    <text evidence="1">The sequence shown here is derived from an EMBL/GenBank/DDBJ whole genome shotgun (WGS) entry which is preliminary data.</text>
</comment>
<evidence type="ECO:0000313" key="2">
    <source>
        <dbReference type="Proteomes" id="UP000628448"/>
    </source>
</evidence>
<reference evidence="1" key="1">
    <citation type="submission" date="2020-11" db="EMBL/GenBank/DDBJ databases">
        <title>Bacterial whole genome sequence for Panacibacter sp. DH6.</title>
        <authorList>
            <person name="Le V."/>
            <person name="Ko S."/>
            <person name="Ahn C.-Y."/>
            <person name="Oh H.-M."/>
        </authorList>
    </citation>
    <scope>NUCLEOTIDE SEQUENCE</scope>
    <source>
        <strain evidence="1">DH6</strain>
    </source>
</reference>
<dbReference type="SUPFAM" id="SSF56935">
    <property type="entry name" value="Porins"/>
    <property type="match status" value="1"/>
</dbReference>
<organism evidence="1 2">
    <name type="scientific">Panacibacter microcysteis</name>
    <dbReference type="NCBI Taxonomy" id="2793269"/>
    <lineage>
        <taxon>Bacteria</taxon>
        <taxon>Pseudomonadati</taxon>
        <taxon>Bacteroidota</taxon>
        <taxon>Chitinophagia</taxon>
        <taxon>Chitinophagales</taxon>
        <taxon>Chitinophagaceae</taxon>
        <taxon>Panacibacter</taxon>
    </lineage>
</organism>
<keyword evidence="2" id="KW-1185">Reference proteome</keyword>